<comment type="caution">
    <text evidence="2">The sequence shown here is derived from an EMBL/GenBank/DDBJ whole genome shotgun (WGS) entry which is preliminary data.</text>
</comment>
<accession>A0ABW2ERR5</accession>
<name>A0ABW2ERR5_9BACI</name>
<evidence type="ECO:0000256" key="1">
    <source>
        <dbReference type="SAM" id="Phobius"/>
    </source>
</evidence>
<evidence type="ECO:0000313" key="2">
    <source>
        <dbReference type="EMBL" id="MFC7063804.1"/>
    </source>
</evidence>
<keyword evidence="1" id="KW-0472">Membrane</keyword>
<keyword evidence="1" id="KW-0812">Transmembrane</keyword>
<proteinExistence type="predicted"/>
<dbReference type="EMBL" id="JBHSZV010000055">
    <property type="protein sequence ID" value="MFC7063804.1"/>
    <property type="molecule type" value="Genomic_DNA"/>
</dbReference>
<gene>
    <name evidence="2" type="ORF">ACFQIC_18555</name>
</gene>
<dbReference type="Proteomes" id="UP001596410">
    <property type="component" value="Unassembled WGS sequence"/>
</dbReference>
<keyword evidence="3" id="KW-1185">Reference proteome</keyword>
<reference evidence="3" key="1">
    <citation type="journal article" date="2019" name="Int. J. Syst. Evol. Microbiol.">
        <title>The Global Catalogue of Microorganisms (GCM) 10K type strain sequencing project: providing services to taxonomists for standard genome sequencing and annotation.</title>
        <authorList>
            <consortium name="The Broad Institute Genomics Platform"/>
            <consortium name="The Broad Institute Genome Sequencing Center for Infectious Disease"/>
            <person name="Wu L."/>
            <person name="Ma J."/>
        </authorList>
    </citation>
    <scope>NUCLEOTIDE SEQUENCE [LARGE SCALE GENOMIC DNA]</scope>
    <source>
        <strain evidence="3">CGMCC 4.1621</strain>
    </source>
</reference>
<feature type="transmembrane region" description="Helical" evidence="1">
    <location>
        <begin position="20"/>
        <end position="43"/>
    </location>
</feature>
<feature type="non-terminal residue" evidence="2">
    <location>
        <position position="1"/>
    </location>
</feature>
<protein>
    <submittedName>
        <fullName evidence="2">Uncharacterized protein</fullName>
    </submittedName>
</protein>
<dbReference type="RefSeq" id="WP_390217649.1">
    <property type="nucleotide sequence ID" value="NZ_JBHSZV010000055.1"/>
</dbReference>
<organism evidence="2 3">
    <name type="scientific">Halobacillus seohaensis</name>
    <dbReference type="NCBI Taxonomy" id="447421"/>
    <lineage>
        <taxon>Bacteria</taxon>
        <taxon>Bacillati</taxon>
        <taxon>Bacillota</taxon>
        <taxon>Bacilli</taxon>
        <taxon>Bacillales</taxon>
        <taxon>Bacillaceae</taxon>
        <taxon>Halobacillus</taxon>
    </lineage>
</organism>
<feature type="transmembrane region" description="Helical" evidence="1">
    <location>
        <begin position="55"/>
        <end position="70"/>
    </location>
</feature>
<evidence type="ECO:0000313" key="3">
    <source>
        <dbReference type="Proteomes" id="UP001596410"/>
    </source>
</evidence>
<keyword evidence="1" id="KW-1133">Transmembrane helix</keyword>
<sequence>FITIMTLVAVQGSIFAGSSLLVFYAIGKGIILLAVAYSSDWVMKFSGKDGKVEKISGFIILAASLYILFFV</sequence>